<evidence type="ECO:0000313" key="2">
    <source>
        <dbReference type="Proteomes" id="UP000231279"/>
    </source>
</evidence>
<proteinExistence type="predicted"/>
<reference evidence="2" key="1">
    <citation type="journal article" date="2018" name="Gigascience">
        <title>Genome assembly of the Pink Ipe (Handroanthus impetiginosus, Bignoniaceae), a highly valued, ecologically keystone Neotropical timber forest tree.</title>
        <authorList>
            <person name="Silva-Junior O.B."/>
            <person name="Grattapaglia D."/>
            <person name="Novaes E."/>
            <person name="Collevatti R.G."/>
        </authorList>
    </citation>
    <scope>NUCLEOTIDE SEQUENCE [LARGE SCALE GENOMIC DNA]</scope>
    <source>
        <strain evidence="2">cv. UFG-1</strain>
    </source>
</reference>
<comment type="caution">
    <text evidence="1">The sequence shown here is derived from an EMBL/GenBank/DDBJ whole genome shotgun (WGS) entry which is preliminary data.</text>
</comment>
<organism evidence="1 2">
    <name type="scientific">Handroanthus impetiginosus</name>
    <dbReference type="NCBI Taxonomy" id="429701"/>
    <lineage>
        <taxon>Eukaryota</taxon>
        <taxon>Viridiplantae</taxon>
        <taxon>Streptophyta</taxon>
        <taxon>Embryophyta</taxon>
        <taxon>Tracheophyta</taxon>
        <taxon>Spermatophyta</taxon>
        <taxon>Magnoliopsida</taxon>
        <taxon>eudicotyledons</taxon>
        <taxon>Gunneridae</taxon>
        <taxon>Pentapetalae</taxon>
        <taxon>asterids</taxon>
        <taxon>lamiids</taxon>
        <taxon>Lamiales</taxon>
        <taxon>Bignoniaceae</taxon>
        <taxon>Crescentiina</taxon>
        <taxon>Tabebuia alliance</taxon>
        <taxon>Handroanthus</taxon>
    </lineage>
</organism>
<sequence length="91" mass="10353">MGRQEKVKVKKLHKSEPWSLFKQKLELDNAVSPEVKIIAESMVNICDGLPLGIIRGESSIHASKNELEKLRDPNMVQDVTEEKVFKVLKLI</sequence>
<name>A0A2G9IBG9_9LAMI</name>
<evidence type="ECO:0008006" key="3">
    <source>
        <dbReference type="Google" id="ProtNLM"/>
    </source>
</evidence>
<dbReference type="SUPFAM" id="SSF52540">
    <property type="entry name" value="P-loop containing nucleoside triphosphate hydrolases"/>
    <property type="match status" value="1"/>
</dbReference>
<dbReference type="STRING" id="429701.A0A2G9IBG9"/>
<accession>A0A2G9IBG9</accession>
<dbReference type="AlphaFoldDB" id="A0A2G9IBG9"/>
<dbReference type="InterPro" id="IPR027417">
    <property type="entry name" value="P-loop_NTPase"/>
</dbReference>
<dbReference type="OrthoDB" id="1727490at2759"/>
<gene>
    <name evidence="1" type="ORF">CDL12_00215</name>
</gene>
<dbReference type="EMBL" id="NKXS01000018">
    <property type="protein sequence ID" value="PIN27020.1"/>
    <property type="molecule type" value="Genomic_DNA"/>
</dbReference>
<dbReference type="Proteomes" id="UP000231279">
    <property type="component" value="Unassembled WGS sequence"/>
</dbReference>
<evidence type="ECO:0000313" key="1">
    <source>
        <dbReference type="EMBL" id="PIN27020.1"/>
    </source>
</evidence>
<dbReference type="GO" id="GO:0043531">
    <property type="term" value="F:ADP binding"/>
    <property type="evidence" value="ECO:0007669"/>
    <property type="project" value="InterPro"/>
</dbReference>
<keyword evidence="2" id="KW-1185">Reference proteome</keyword>
<protein>
    <recommendedName>
        <fullName evidence="3">NB-ARC domain-containing protein</fullName>
    </recommendedName>
</protein>